<protein>
    <recommendedName>
        <fullName evidence="3">EF-hand domain-containing protein</fullName>
    </recommendedName>
</protein>
<gene>
    <name evidence="1" type="ORF">IQ227_02770</name>
</gene>
<dbReference type="Proteomes" id="UP000606776">
    <property type="component" value="Unassembled WGS sequence"/>
</dbReference>
<organism evidence="1 2">
    <name type="scientific">Sphaerospermopsis aphanizomenoides LEGE 00250</name>
    <dbReference type="NCBI Taxonomy" id="2777972"/>
    <lineage>
        <taxon>Bacteria</taxon>
        <taxon>Bacillati</taxon>
        <taxon>Cyanobacteriota</taxon>
        <taxon>Cyanophyceae</taxon>
        <taxon>Nostocales</taxon>
        <taxon>Aphanizomenonaceae</taxon>
        <taxon>Sphaerospermopsis</taxon>
        <taxon>Sphaerospermopsis aphanizomenoides</taxon>
    </lineage>
</organism>
<accession>A0ABR9V930</accession>
<sequence>MNYDDLKELDDSELRYDITHFSEHDGICTLNGMIPIQVDAVSFSYEGDVDIEVCNEHDNLLGFLCICKSLTDINIASLTDARYIAYIHEVDKHTFEVGLPYKFTKNYLVIDVCEYDDYKNKYMDSAPIWGGFFHSNGESSLQEAYHFQPSKLIARPRIELPTDYHKESCIRSVVQPYAFERFLKLYHLLELIFDWKLVEKIKSLNDDLQGIGQLLNQYSNTKEFDRLKILLKDKDKEGKLDVDKIANCLNRIKSSNYLAKGLEIFFDYGKDGNPYKIDPDKMIPFVDLMNRGGFTRSNSRDKSIKGISENTYDDLVINFSAYCIYRVRCCTAHNRIGEYVMSNDDEGFVVEFAEPLLREVLCQIFSR</sequence>
<evidence type="ECO:0000313" key="2">
    <source>
        <dbReference type="Proteomes" id="UP000606776"/>
    </source>
</evidence>
<dbReference type="EMBL" id="JADEWB010000008">
    <property type="protein sequence ID" value="MBE9234989.1"/>
    <property type="molecule type" value="Genomic_DNA"/>
</dbReference>
<evidence type="ECO:0000313" key="1">
    <source>
        <dbReference type="EMBL" id="MBE9234989.1"/>
    </source>
</evidence>
<proteinExistence type="predicted"/>
<name>A0ABR9V930_9CYAN</name>
<reference evidence="1 2" key="1">
    <citation type="submission" date="2020-10" db="EMBL/GenBank/DDBJ databases">
        <authorList>
            <person name="Castelo-Branco R."/>
            <person name="Eusebio N."/>
            <person name="Adriana R."/>
            <person name="Vieira A."/>
            <person name="Brugerolle De Fraissinette N."/>
            <person name="Rezende De Castro R."/>
            <person name="Schneider M.P."/>
            <person name="Vasconcelos V."/>
            <person name="Leao P.N."/>
        </authorList>
    </citation>
    <scope>NUCLEOTIDE SEQUENCE [LARGE SCALE GENOMIC DNA]</scope>
    <source>
        <strain evidence="1 2">LEGE 00250</strain>
    </source>
</reference>
<comment type="caution">
    <text evidence="1">The sequence shown here is derived from an EMBL/GenBank/DDBJ whole genome shotgun (WGS) entry which is preliminary data.</text>
</comment>
<keyword evidence="2" id="KW-1185">Reference proteome</keyword>
<evidence type="ECO:0008006" key="3">
    <source>
        <dbReference type="Google" id="ProtNLM"/>
    </source>
</evidence>
<dbReference type="RefSeq" id="WP_193941675.1">
    <property type="nucleotide sequence ID" value="NZ_JADEWB010000008.1"/>
</dbReference>